<dbReference type="Gene3D" id="3.30.160.150">
    <property type="entry name" value="Lipoprotein like domain"/>
    <property type="match status" value="1"/>
</dbReference>
<dbReference type="PANTHER" id="PTHR38098:SF1">
    <property type="entry name" value="LPS-ASSEMBLY LIPOPROTEIN LPTE"/>
    <property type="match status" value="1"/>
</dbReference>
<dbReference type="Pfam" id="PF04390">
    <property type="entry name" value="LptE"/>
    <property type="match status" value="1"/>
</dbReference>
<evidence type="ECO:0000256" key="4">
    <source>
        <dbReference type="ARBA" id="ARBA00023237"/>
    </source>
</evidence>
<dbReference type="GO" id="GO:0015920">
    <property type="term" value="P:lipopolysaccharide transport"/>
    <property type="evidence" value="ECO:0007669"/>
    <property type="project" value="TreeGrafter"/>
</dbReference>
<comment type="subunit">
    <text evidence="6">Component of the lipopolysaccharide transport and assembly complex. Interacts with LptD.</text>
</comment>
<dbReference type="EMBL" id="QPGL01000001">
    <property type="protein sequence ID" value="RCS74052.1"/>
    <property type="molecule type" value="Genomic_DNA"/>
</dbReference>
<evidence type="ECO:0000256" key="7">
    <source>
        <dbReference type="SAM" id="MobiDB-lite"/>
    </source>
</evidence>
<accession>A0A368LQ97</accession>
<dbReference type="GO" id="GO:0043165">
    <property type="term" value="P:Gram-negative-bacterium-type cell outer membrane assembly"/>
    <property type="evidence" value="ECO:0007669"/>
    <property type="project" value="UniProtKB-UniRule"/>
</dbReference>
<organism evidence="8 9">
    <name type="scientific">Vibrio casei</name>
    <dbReference type="NCBI Taxonomy" id="673372"/>
    <lineage>
        <taxon>Bacteria</taxon>
        <taxon>Pseudomonadati</taxon>
        <taxon>Pseudomonadota</taxon>
        <taxon>Gammaproteobacteria</taxon>
        <taxon>Vibrionales</taxon>
        <taxon>Vibrionaceae</taxon>
        <taxon>Vibrio</taxon>
    </lineage>
</organism>
<dbReference type="OrthoDB" id="5801564at2"/>
<comment type="similarity">
    <text evidence="6">Belongs to the LptE lipoprotein family.</text>
</comment>
<reference evidence="8 9" key="1">
    <citation type="journal article" date="2017" name="Elife">
        <title>Extensive horizontal gene transfer in cheese-associated bacteria.</title>
        <authorList>
            <person name="Bonham K.S."/>
            <person name="Wolfe B.E."/>
            <person name="Dutton R.J."/>
        </authorList>
    </citation>
    <scope>NUCLEOTIDE SEQUENCE [LARGE SCALE GENOMIC DNA]</scope>
    <source>
        <strain evidence="8 9">JB196</strain>
    </source>
</reference>
<dbReference type="InterPro" id="IPR007485">
    <property type="entry name" value="LPS_assembly_LptE"/>
</dbReference>
<feature type="region of interest" description="Disordered" evidence="7">
    <location>
        <begin position="153"/>
        <end position="207"/>
    </location>
</feature>
<proteinExistence type="inferred from homology"/>
<name>A0A368LQ97_9VIBR</name>
<evidence type="ECO:0000313" key="8">
    <source>
        <dbReference type="EMBL" id="RCS74052.1"/>
    </source>
</evidence>
<dbReference type="Proteomes" id="UP000252479">
    <property type="component" value="Unassembled WGS sequence"/>
</dbReference>
<protein>
    <recommendedName>
        <fullName evidence="6">LPS-assembly lipoprotein LptE</fullName>
    </recommendedName>
</protein>
<evidence type="ECO:0000313" key="9">
    <source>
        <dbReference type="Proteomes" id="UP000252479"/>
    </source>
</evidence>
<evidence type="ECO:0000256" key="6">
    <source>
        <dbReference type="HAMAP-Rule" id="MF_01186"/>
    </source>
</evidence>
<sequence>MITTACGFHLRGNYLLPEDVSHVSVTSFDSYNTLTREVKKQLKLNGVEIVTPAADVANLYLISESDSNRTLSLYQNARAAEYELAYSVSYRVLVPGYDSRSFQINVTRSYLDNPLAALAKSVEKDMILDEMREQAAEQIIRQMARLKAQLVMPESNRDTLQDFPTNSDPDQVDMVDDNVEQTTSTTEVTENSPGDSNHTETATEENQ</sequence>
<feature type="compositionally biased region" description="Acidic residues" evidence="7">
    <location>
        <begin position="170"/>
        <end position="179"/>
    </location>
</feature>
<comment type="function">
    <text evidence="6">Together with LptD, is involved in the assembly of lipopolysaccharide (LPS) at the surface of the outer membrane. Required for the proper assembly of LptD. Binds LPS and may serve as the LPS recognition site at the outer membrane.</text>
</comment>
<evidence type="ECO:0000256" key="5">
    <source>
        <dbReference type="ARBA" id="ARBA00023288"/>
    </source>
</evidence>
<dbReference type="GO" id="GO:0009279">
    <property type="term" value="C:cell outer membrane"/>
    <property type="evidence" value="ECO:0007669"/>
    <property type="project" value="UniProtKB-UniRule"/>
</dbReference>
<keyword evidence="4 6" id="KW-0998">Cell outer membrane</keyword>
<keyword evidence="5" id="KW-0449">Lipoprotein</keyword>
<dbReference type="GO" id="GO:1990351">
    <property type="term" value="C:transporter complex"/>
    <property type="evidence" value="ECO:0007669"/>
    <property type="project" value="TreeGrafter"/>
</dbReference>
<dbReference type="AlphaFoldDB" id="A0A368LQ97"/>
<comment type="caution">
    <text evidence="8">The sequence shown here is derived from an EMBL/GenBank/DDBJ whole genome shotgun (WGS) entry which is preliminary data.</text>
</comment>
<dbReference type="PANTHER" id="PTHR38098">
    <property type="entry name" value="LPS-ASSEMBLY LIPOPROTEIN LPTE"/>
    <property type="match status" value="1"/>
</dbReference>
<feature type="compositionally biased region" description="Low complexity" evidence="7">
    <location>
        <begin position="180"/>
        <end position="192"/>
    </location>
</feature>
<evidence type="ECO:0000256" key="1">
    <source>
        <dbReference type="ARBA" id="ARBA00022729"/>
    </source>
</evidence>
<keyword evidence="9" id="KW-1185">Reference proteome</keyword>
<gene>
    <name evidence="6" type="primary">lptE</name>
    <name evidence="8" type="ORF">CIK83_08840</name>
</gene>
<keyword evidence="3" id="KW-0564">Palmitate</keyword>
<dbReference type="GO" id="GO:0001530">
    <property type="term" value="F:lipopolysaccharide binding"/>
    <property type="evidence" value="ECO:0007669"/>
    <property type="project" value="TreeGrafter"/>
</dbReference>
<dbReference type="HAMAP" id="MF_01186">
    <property type="entry name" value="LPS_assembly_LptE"/>
    <property type="match status" value="1"/>
</dbReference>
<keyword evidence="2 6" id="KW-0472">Membrane</keyword>
<evidence type="ECO:0000256" key="3">
    <source>
        <dbReference type="ARBA" id="ARBA00023139"/>
    </source>
</evidence>
<evidence type="ECO:0000256" key="2">
    <source>
        <dbReference type="ARBA" id="ARBA00023136"/>
    </source>
</evidence>
<keyword evidence="1" id="KW-0732">Signal</keyword>